<sequence>MALWGFSKKKKAAKADEVANVGTNDEAVDATGVTDVADTAENNISDDSSTETNEVQEGSPIPSVPGDTSVPGETGPFDGDTVDINEFDFGDFSSGLLDLGSVKLAVPKDSQVQVEMGEKGPKMLHLVTHYGRLTPIAFAAPSSAGQWEEAAGEIAESMAQSGAEVRFEQGPWGKEVVGENKQAVTRVIGAEKPRWMLRVTLAGPAQRAEQLAELAREVIARTFVYRGDKPILAGNSLPVTMPASLMQQIQQAMQQRQAQSQQQSPRVDEAKQALRDAAGEPADNERGAASTDSTSAMKPENTKEQR</sequence>
<feature type="compositionally biased region" description="Polar residues" evidence="1">
    <location>
        <begin position="40"/>
        <end position="56"/>
    </location>
</feature>
<protein>
    <submittedName>
        <fullName evidence="2">DUF3710 domain-containing protein</fullName>
    </submittedName>
</protein>
<dbReference type="InterPro" id="IPR022183">
    <property type="entry name" value="DUF3710"/>
</dbReference>
<comment type="caution">
    <text evidence="2">The sequence shown here is derived from an EMBL/GenBank/DDBJ whole genome shotgun (WGS) entry which is preliminary data.</text>
</comment>
<feature type="region of interest" description="Disordered" evidence="1">
    <location>
        <begin position="1"/>
        <end position="80"/>
    </location>
</feature>
<dbReference type="Pfam" id="PF12502">
    <property type="entry name" value="DUF3710"/>
    <property type="match status" value="1"/>
</dbReference>
<feature type="compositionally biased region" description="Low complexity" evidence="1">
    <location>
        <begin position="253"/>
        <end position="264"/>
    </location>
</feature>
<proteinExistence type="predicted"/>
<evidence type="ECO:0000256" key="1">
    <source>
        <dbReference type="SAM" id="MobiDB-lite"/>
    </source>
</evidence>
<name>A0AAP4BT93_9CORY</name>
<dbReference type="RefSeq" id="WP_049167715.1">
    <property type="nucleotide sequence ID" value="NZ_CABIYR010000002.1"/>
</dbReference>
<feature type="region of interest" description="Disordered" evidence="1">
    <location>
        <begin position="253"/>
        <end position="306"/>
    </location>
</feature>
<dbReference type="EMBL" id="JASNVP010000002">
    <property type="protein sequence ID" value="MDK4325338.1"/>
    <property type="molecule type" value="Genomic_DNA"/>
</dbReference>
<reference evidence="2" key="1">
    <citation type="submission" date="2023-05" db="EMBL/GenBank/DDBJ databases">
        <title>Metabolic capabilities are highly conserved among human nasal-associated Corynebacterium species in pangenomic analyses.</title>
        <authorList>
            <person name="Tran T.H."/>
            <person name="Roberts A.Q."/>
            <person name="Escapa I.F."/>
            <person name="Gao W."/>
            <person name="Conlan S."/>
            <person name="Kong H."/>
            <person name="Segre J.A."/>
            <person name="Kelly M.S."/>
            <person name="Lemon K.P."/>
        </authorList>
    </citation>
    <scope>NUCLEOTIDE SEQUENCE</scope>
    <source>
        <strain evidence="2">KPL2654</strain>
    </source>
</reference>
<dbReference type="AlphaFoldDB" id="A0AAP4BT93"/>
<dbReference type="Proteomes" id="UP001226160">
    <property type="component" value="Unassembled WGS sequence"/>
</dbReference>
<gene>
    <name evidence="2" type="ORF">QPX54_02230</name>
</gene>
<feature type="compositionally biased region" description="Basic and acidic residues" evidence="1">
    <location>
        <begin position="266"/>
        <end position="286"/>
    </location>
</feature>
<organism evidence="2 3">
    <name type="scientific">Corynebacterium propinquum</name>
    <dbReference type="NCBI Taxonomy" id="43769"/>
    <lineage>
        <taxon>Bacteria</taxon>
        <taxon>Bacillati</taxon>
        <taxon>Actinomycetota</taxon>
        <taxon>Actinomycetes</taxon>
        <taxon>Mycobacteriales</taxon>
        <taxon>Corynebacteriaceae</taxon>
        <taxon>Corynebacterium</taxon>
    </lineage>
</organism>
<evidence type="ECO:0000313" key="3">
    <source>
        <dbReference type="Proteomes" id="UP001226160"/>
    </source>
</evidence>
<accession>A0AAP4BT93</accession>
<evidence type="ECO:0000313" key="2">
    <source>
        <dbReference type="EMBL" id="MDK4325338.1"/>
    </source>
</evidence>